<dbReference type="Gene3D" id="3.80.10.10">
    <property type="entry name" value="Ribonuclease Inhibitor"/>
    <property type="match status" value="1"/>
</dbReference>
<evidence type="ECO:0000256" key="3">
    <source>
        <dbReference type="ARBA" id="ARBA00022729"/>
    </source>
</evidence>
<keyword evidence="4 7" id="KW-1133">Transmembrane helix</keyword>
<sequence>MLESLDLSRNQISGEIPTGLADLNFLSVMDLSNNNLSGRIPSSTQLQSFNASSYTGNRELCGLPLPNKCLGDETALGPPTTDHGKDNDVQEDDDSFITTGFYVSVVLGFVFGFWGVFGTLLLKNSWRHAYFKFFERHERLALRDNCGDHGQIAKEVQS</sequence>
<evidence type="ECO:0000256" key="4">
    <source>
        <dbReference type="ARBA" id="ARBA00022989"/>
    </source>
</evidence>
<dbReference type="InterPro" id="IPR032675">
    <property type="entry name" value="LRR_dom_sf"/>
</dbReference>
<dbReference type="PRINTS" id="PR00019">
    <property type="entry name" value="LEURICHRPT"/>
</dbReference>
<evidence type="ECO:0000256" key="2">
    <source>
        <dbReference type="ARBA" id="ARBA00022692"/>
    </source>
</evidence>
<dbReference type="Pfam" id="PF00560">
    <property type="entry name" value="LRR_1"/>
    <property type="match status" value="2"/>
</dbReference>
<dbReference type="PANTHER" id="PTHR48063:SF101">
    <property type="entry name" value="LRR RECEPTOR-LIKE SERINE_THREONINE-PROTEIN KINASE FLS2"/>
    <property type="match status" value="1"/>
</dbReference>
<evidence type="ECO:0000313" key="8">
    <source>
        <dbReference type="EMBL" id="MPA61375.1"/>
    </source>
</evidence>
<dbReference type="GO" id="GO:0016020">
    <property type="term" value="C:membrane"/>
    <property type="evidence" value="ECO:0007669"/>
    <property type="project" value="UniProtKB-SubCell"/>
</dbReference>
<reference evidence="8" key="1">
    <citation type="submission" date="2019-08" db="EMBL/GenBank/DDBJ databases">
        <title>Reference gene set and small RNA set construction with multiple tissues from Davidia involucrata Baill.</title>
        <authorList>
            <person name="Yang H."/>
            <person name="Zhou C."/>
            <person name="Li G."/>
            <person name="Wang J."/>
            <person name="Gao P."/>
            <person name="Wang M."/>
            <person name="Wang R."/>
            <person name="Zhao Y."/>
        </authorList>
    </citation>
    <scope>NUCLEOTIDE SEQUENCE</scope>
    <source>
        <tissue evidence="8">Mixed with DoveR01_LX</tissue>
    </source>
</reference>
<keyword evidence="3" id="KW-0732">Signal</keyword>
<gene>
    <name evidence="8" type="ORF">Din_030816</name>
</gene>
<feature type="transmembrane region" description="Helical" evidence="7">
    <location>
        <begin position="101"/>
        <end position="122"/>
    </location>
</feature>
<dbReference type="PANTHER" id="PTHR48063">
    <property type="entry name" value="LRR RECEPTOR-LIKE KINASE"/>
    <property type="match status" value="1"/>
</dbReference>
<dbReference type="SUPFAM" id="SSF52058">
    <property type="entry name" value="L domain-like"/>
    <property type="match status" value="1"/>
</dbReference>
<dbReference type="AlphaFoldDB" id="A0A5B7AZ24"/>
<keyword evidence="5 7" id="KW-0472">Membrane</keyword>
<keyword evidence="6" id="KW-0325">Glycoprotein</keyword>
<evidence type="ECO:0000256" key="5">
    <source>
        <dbReference type="ARBA" id="ARBA00023136"/>
    </source>
</evidence>
<protein>
    <submittedName>
        <fullName evidence="8">Uncharacterized protein</fullName>
    </submittedName>
</protein>
<organism evidence="8">
    <name type="scientific">Davidia involucrata</name>
    <name type="common">Dove tree</name>
    <dbReference type="NCBI Taxonomy" id="16924"/>
    <lineage>
        <taxon>Eukaryota</taxon>
        <taxon>Viridiplantae</taxon>
        <taxon>Streptophyta</taxon>
        <taxon>Embryophyta</taxon>
        <taxon>Tracheophyta</taxon>
        <taxon>Spermatophyta</taxon>
        <taxon>Magnoliopsida</taxon>
        <taxon>eudicotyledons</taxon>
        <taxon>Gunneridae</taxon>
        <taxon>Pentapetalae</taxon>
        <taxon>asterids</taxon>
        <taxon>Cornales</taxon>
        <taxon>Nyssaceae</taxon>
        <taxon>Davidia</taxon>
    </lineage>
</organism>
<dbReference type="InterPro" id="IPR046956">
    <property type="entry name" value="RLP23-like"/>
</dbReference>
<comment type="subcellular location">
    <subcellularLocation>
        <location evidence="1">Membrane</location>
        <topology evidence="1">Single-pass type I membrane protein</topology>
    </subcellularLocation>
</comment>
<keyword evidence="2 7" id="KW-0812">Transmembrane</keyword>
<evidence type="ECO:0000256" key="7">
    <source>
        <dbReference type="SAM" id="Phobius"/>
    </source>
</evidence>
<proteinExistence type="predicted"/>
<dbReference type="EMBL" id="GHES01030816">
    <property type="protein sequence ID" value="MPA61375.1"/>
    <property type="molecule type" value="Transcribed_RNA"/>
</dbReference>
<accession>A0A5B7AZ24</accession>
<evidence type="ECO:0000256" key="1">
    <source>
        <dbReference type="ARBA" id="ARBA00004479"/>
    </source>
</evidence>
<dbReference type="InterPro" id="IPR001611">
    <property type="entry name" value="Leu-rich_rpt"/>
</dbReference>
<evidence type="ECO:0000256" key="6">
    <source>
        <dbReference type="ARBA" id="ARBA00023180"/>
    </source>
</evidence>
<name>A0A5B7AZ24_DAVIN</name>